<evidence type="ECO:0000313" key="2">
    <source>
        <dbReference type="Proteomes" id="UP000439903"/>
    </source>
</evidence>
<dbReference type="PANTHER" id="PTHR37332">
    <property type="entry name" value="EXPRESSED PROTEIN"/>
    <property type="match status" value="1"/>
</dbReference>
<dbReference type="EMBL" id="WTPW01000953">
    <property type="protein sequence ID" value="KAF0467431.1"/>
    <property type="molecule type" value="Genomic_DNA"/>
</dbReference>
<keyword evidence="2" id="KW-1185">Reference proteome</keyword>
<accession>A0A8H3XK34</accession>
<name>A0A8H3XK34_GIGMA</name>
<comment type="caution">
    <text evidence="1">The sequence shown here is derived from an EMBL/GenBank/DDBJ whole genome shotgun (WGS) entry which is preliminary data.</text>
</comment>
<gene>
    <name evidence="1" type="ORF">F8M41_025994</name>
</gene>
<dbReference type="Proteomes" id="UP000439903">
    <property type="component" value="Unassembled WGS sequence"/>
</dbReference>
<dbReference type="AlphaFoldDB" id="A0A8H3XK34"/>
<reference evidence="1 2" key="1">
    <citation type="journal article" date="2019" name="Environ. Microbiol.">
        <title>At the nexus of three kingdoms: the genome of the mycorrhizal fungus Gigaspora margarita provides insights into plant, endobacterial and fungal interactions.</title>
        <authorList>
            <person name="Venice F."/>
            <person name="Ghignone S."/>
            <person name="Salvioli di Fossalunga A."/>
            <person name="Amselem J."/>
            <person name="Novero M."/>
            <person name="Xianan X."/>
            <person name="Sedzielewska Toro K."/>
            <person name="Morin E."/>
            <person name="Lipzen A."/>
            <person name="Grigoriev I.V."/>
            <person name="Henrissat B."/>
            <person name="Martin F.M."/>
            <person name="Bonfante P."/>
        </authorList>
    </citation>
    <scope>NUCLEOTIDE SEQUENCE [LARGE SCALE GENOMIC DNA]</scope>
    <source>
        <strain evidence="1 2">BEG34</strain>
    </source>
</reference>
<dbReference type="OrthoDB" id="14339at2759"/>
<protein>
    <submittedName>
        <fullName evidence="1">Uncharacterized protein</fullName>
    </submittedName>
</protein>
<organism evidence="1 2">
    <name type="scientific">Gigaspora margarita</name>
    <dbReference type="NCBI Taxonomy" id="4874"/>
    <lineage>
        <taxon>Eukaryota</taxon>
        <taxon>Fungi</taxon>
        <taxon>Fungi incertae sedis</taxon>
        <taxon>Mucoromycota</taxon>
        <taxon>Glomeromycotina</taxon>
        <taxon>Glomeromycetes</taxon>
        <taxon>Diversisporales</taxon>
        <taxon>Gigasporaceae</taxon>
        <taxon>Gigaspora</taxon>
    </lineage>
</organism>
<dbReference type="PANTHER" id="PTHR37332:SF1">
    <property type="entry name" value="ELMO DOMAIN-CONTAINING PROTEIN"/>
    <property type="match status" value="1"/>
</dbReference>
<sequence length="285" mass="32437">MDKSANSNVSNALTSNAVANTILPAAHFPTPSPRSPSNSSDHIGTTSSYDFLYELVQKRITTFSYLKRVHEGRIHWFNTVCLSREDLGMMYENARMKKRTGNFFILGCSLASILDISNPQDYVKALSVMLQEFEYHTNDHSKQKMKIFFRKSKITKHEDSSFQESGEYTYLFVPNIPFDLDYFQTFYTLCDMLVEVYNKLLIGTTNTVATNFIESVLKVDGKFKKIISQVSKEIDTLARNNLKEELRVIDPIVMMSPTTATLANTNSTTTFNGNDSLWDEGWNAT</sequence>
<proteinExistence type="predicted"/>
<evidence type="ECO:0000313" key="1">
    <source>
        <dbReference type="EMBL" id="KAF0467431.1"/>
    </source>
</evidence>